<keyword evidence="1" id="KW-0812">Transmembrane</keyword>
<feature type="transmembrane region" description="Helical" evidence="1">
    <location>
        <begin position="46"/>
        <end position="63"/>
    </location>
</feature>
<keyword evidence="1" id="KW-0472">Membrane</keyword>
<dbReference type="InterPro" id="IPR058581">
    <property type="entry name" value="TM_HPP"/>
</dbReference>
<feature type="domain" description="HPP transmembrane region" evidence="2">
    <location>
        <begin position="42"/>
        <end position="197"/>
    </location>
</feature>
<keyword evidence="1" id="KW-1133">Transmembrane helix</keyword>
<comment type="caution">
    <text evidence="3">The sequence shown here is derived from an EMBL/GenBank/DDBJ whole genome shotgun (WGS) entry which is preliminary data.</text>
</comment>
<proteinExistence type="predicted"/>
<dbReference type="PANTHER" id="PTHR33741:SF5">
    <property type="entry name" value="TRANSMEMBRANE PROTEIN DDB_G0269096-RELATED"/>
    <property type="match status" value="1"/>
</dbReference>
<evidence type="ECO:0000313" key="4">
    <source>
        <dbReference type="Proteomes" id="UP001491310"/>
    </source>
</evidence>
<evidence type="ECO:0000259" key="2">
    <source>
        <dbReference type="Pfam" id="PF04982"/>
    </source>
</evidence>
<organism evidence="3 4">
    <name type="scientific">Coccomyxa subellipsoidea</name>
    <dbReference type="NCBI Taxonomy" id="248742"/>
    <lineage>
        <taxon>Eukaryota</taxon>
        <taxon>Viridiplantae</taxon>
        <taxon>Chlorophyta</taxon>
        <taxon>core chlorophytes</taxon>
        <taxon>Trebouxiophyceae</taxon>
        <taxon>Trebouxiophyceae incertae sedis</taxon>
        <taxon>Coccomyxaceae</taxon>
        <taxon>Coccomyxa</taxon>
    </lineage>
</organism>
<sequence>MKNDPDMTRWRSGTSPHSAWNYIKSFPSKLKGGQDTPLSIPSALDIFWSGLGAFCGILLLSGLTQWLEPAFNLPLLYASFGASAVLVFGVISSPLAQPRNLIGGQVLSAVVGCAIRLALKDVLWVSAALGMSLALVVMMLTKTVHPPGGATALIAATANPLRPWQGFQFVVCIFIGSFGMLLVAVVFNNLHVRKRYPMFW</sequence>
<name>A0ABR2YQM0_9CHLO</name>
<feature type="transmembrane region" description="Helical" evidence="1">
    <location>
        <begin position="167"/>
        <end position="190"/>
    </location>
</feature>
<feature type="transmembrane region" description="Helical" evidence="1">
    <location>
        <begin position="124"/>
        <end position="141"/>
    </location>
</feature>
<evidence type="ECO:0000313" key="3">
    <source>
        <dbReference type="EMBL" id="KAK9909365.1"/>
    </source>
</evidence>
<dbReference type="Pfam" id="PF04982">
    <property type="entry name" value="TM_HPP"/>
    <property type="match status" value="1"/>
</dbReference>
<gene>
    <name evidence="3" type="ORF">WJX75_001062</name>
</gene>
<dbReference type="InterPro" id="IPR007065">
    <property type="entry name" value="HPP"/>
</dbReference>
<dbReference type="EMBL" id="JALJOT010000006">
    <property type="protein sequence ID" value="KAK9909365.1"/>
    <property type="molecule type" value="Genomic_DNA"/>
</dbReference>
<reference evidence="3 4" key="1">
    <citation type="journal article" date="2024" name="Nat. Commun.">
        <title>Phylogenomics reveals the evolutionary origins of lichenization in chlorophyte algae.</title>
        <authorList>
            <person name="Puginier C."/>
            <person name="Libourel C."/>
            <person name="Otte J."/>
            <person name="Skaloud P."/>
            <person name="Haon M."/>
            <person name="Grisel S."/>
            <person name="Petersen M."/>
            <person name="Berrin J.G."/>
            <person name="Delaux P.M."/>
            <person name="Dal Grande F."/>
            <person name="Keller J."/>
        </authorList>
    </citation>
    <scope>NUCLEOTIDE SEQUENCE [LARGE SCALE GENOMIC DNA]</scope>
    <source>
        <strain evidence="3 4">SAG 216-7</strain>
    </source>
</reference>
<keyword evidence="4" id="KW-1185">Reference proteome</keyword>
<dbReference type="Proteomes" id="UP001491310">
    <property type="component" value="Unassembled WGS sequence"/>
</dbReference>
<dbReference type="PANTHER" id="PTHR33741">
    <property type="entry name" value="TRANSMEMBRANE PROTEIN DDB_G0269096-RELATED"/>
    <property type="match status" value="1"/>
</dbReference>
<accession>A0ABR2YQM0</accession>
<feature type="transmembrane region" description="Helical" evidence="1">
    <location>
        <begin position="75"/>
        <end position="96"/>
    </location>
</feature>
<evidence type="ECO:0000256" key="1">
    <source>
        <dbReference type="SAM" id="Phobius"/>
    </source>
</evidence>
<protein>
    <recommendedName>
        <fullName evidence="2">HPP transmembrane region domain-containing protein</fullName>
    </recommendedName>
</protein>